<feature type="transmembrane region" description="Helical" evidence="2">
    <location>
        <begin position="6"/>
        <end position="29"/>
    </location>
</feature>
<comment type="caution">
    <text evidence="3">The sequence shown here is derived from an EMBL/GenBank/DDBJ whole genome shotgun (WGS) entry which is preliminary data.</text>
</comment>
<evidence type="ECO:0000256" key="2">
    <source>
        <dbReference type="SAM" id="Phobius"/>
    </source>
</evidence>
<dbReference type="Proteomes" id="UP000285405">
    <property type="component" value="Unassembled WGS sequence"/>
</dbReference>
<keyword evidence="2" id="KW-0472">Membrane</keyword>
<feature type="compositionally biased region" description="Basic residues" evidence="1">
    <location>
        <begin position="175"/>
        <end position="193"/>
    </location>
</feature>
<protein>
    <recommendedName>
        <fullName evidence="5">MARVEL domain-containing protein</fullName>
    </recommendedName>
</protein>
<sequence length="199" mass="22322">MLFGILFVLMRILEIVTLLPTMGMLAYFVNIYASVNALTPTYILCLFIVSLLALLWAIATLFTYHRSAANAHFVAVVDLFFLGALIAAVHALRGIASQNCTSIKSSSTYSISFGIVGKATLNRWKFKANRQCALLKAAFSFGIMNCIFFAITSVIALMHAFTSSDRDTNVRDTRAHRHTHQTSNHHHHRRSSHRRNDYV</sequence>
<feature type="transmembrane region" description="Helical" evidence="2">
    <location>
        <begin position="133"/>
        <end position="161"/>
    </location>
</feature>
<feature type="transmembrane region" description="Helical" evidence="2">
    <location>
        <begin position="41"/>
        <end position="65"/>
    </location>
</feature>
<accession>A0A420IRM2</accession>
<dbReference type="EMBL" id="MCBR01006590">
    <property type="protein sequence ID" value="RKF77200.1"/>
    <property type="molecule type" value="Genomic_DNA"/>
</dbReference>
<gene>
    <name evidence="3" type="ORF">GcC1_065012</name>
</gene>
<organism evidence="3 4">
    <name type="scientific">Golovinomyces cichoracearum</name>
    <dbReference type="NCBI Taxonomy" id="62708"/>
    <lineage>
        <taxon>Eukaryota</taxon>
        <taxon>Fungi</taxon>
        <taxon>Dikarya</taxon>
        <taxon>Ascomycota</taxon>
        <taxon>Pezizomycotina</taxon>
        <taxon>Leotiomycetes</taxon>
        <taxon>Erysiphales</taxon>
        <taxon>Erysiphaceae</taxon>
        <taxon>Golovinomyces</taxon>
    </lineage>
</organism>
<evidence type="ECO:0000313" key="4">
    <source>
        <dbReference type="Proteomes" id="UP000285405"/>
    </source>
</evidence>
<dbReference type="AlphaFoldDB" id="A0A420IRM2"/>
<keyword evidence="2" id="KW-1133">Transmembrane helix</keyword>
<keyword evidence="2" id="KW-0812">Transmembrane</keyword>
<evidence type="ECO:0008006" key="5">
    <source>
        <dbReference type="Google" id="ProtNLM"/>
    </source>
</evidence>
<evidence type="ECO:0000256" key="1">
    <source>
        <dbReference type="SAM" id="MobiDB-lite"/>
    </source>
</evidence>
<evidence type="ECO:0000313" key="3">
    <source>
        <dbReference type="EMBL" id="RKF77200.1"/>
    </source>
</evidence>
<feature type="region of interest" description="Disordered" evidence="1">
    <location>
        <begin position="175"/>
        <end position="199"/>
    </location>
</feature>
<proteinExistence type="predicted"/>
<name>A0A420IRM2_9PEZI</name>
<feature type="transmembrane region" description="Helical" evidence="2">
    <location>
        <begin position="71"/>
        <end position="92"/>
    </location>
</feature>
<reference evidence="3 4" key="1">
    <citation type="journal article" date="2018" name="BMC Genomics">
        <title>Comparative genome analyses reveal sequence features reflecting distinct modes of host-adaptation between dicot and monocot powdery mildew.</title>
        <authorList>
            <person name="Wu Y."/>
            <person name="Ma X."/>
            <person name="Pan Z."/>
            <person name="Kale S.D."/>
            <person name="Song Y."/>
            <person name="King H."/>
            <person name="Zhang Q."/>
            <person name="Presley C."/>
            <person name="Deng X."/>
            <person name="Wei C.I."/>
            <person name="Xiao S."/>
        </authorList>
    </citation>
    <scope>NUCLEOTIDE SEQUENCE [LARGE SCALE GENOMIC DNA]</scope>
    <source>
        <strain evidence="3">UCSC1</strain>
    </source>
</reference>